<dbReference type="GeneTree" id="ENSGT01120000271909"/>
<evidence type="ECO:0000256" key="2">
    <source>
        <dbReference type="SAM" id="MobiDB-lite"/>
    </source>
</evidence>
<reference evidence="3" key="3">
    <citation type="submission" date="2025-09" db="UniProtKB">
        <authorList>
            <consortium name="Ensembl"/>
        </authorList>
    </citation>
    <scope>IDENTIFICATION</scope>
</reference>
<feature type="region of interest" description="Disordered" evidence="2">
    <location>
        <begin position="1"/>
        <end position="21"/>
    </location>
</feature>
<evidence type="ECO:0000313" key="4">
    <source>
        <dbReference type="Proteomes" id="UP000005226"/>
    </source>
</evidence>
<accession>A0A674MC57</accession>
<keyword evidence="1" id="KW-0479">Metal-binding</keyword>
<evidence type="ECO:0000256" key="1">
    <source>
        <dbReference type="PIRSR" id="PIRSR605301-1"/>
    </source>
</evidence>
<dbReference type="PANTHER" id="PTHR22599">
    <property type="entry name" value="MPS ONE BINDER KINASE ACTIVATOR-LIKE MOB"/>
    <property type="match status" value="1"/>
</dbReference>
<organism evidence="3 4">
    <name type="scientific">Takifugu rubripes</name>
    <name type="common">Japanese pufferfish</name>
    <name type="synonym">Fugu rubripes</name>
    <dbReference type="NCBI Taxonomy" id="31033"/>
    <lineage>
        <taxon>Eukaryota</taxon>
        <taxon>Metazoa</taxon>
        <taxon>Chordata</taxon>
        <taxon>Craniata</taxon>
        <taxon>Vertebrata</taxon>
        <taxon>Euteleostomi</taxon>
        <taxon>Actinopterygii</taxon>
        <taxon>Neopterygii</taxon>
        <taxon>Teleostei</taxon>
        <taxon>Neoteleostei</taxon>
        <taxon>Acanthomorphata</taxon>
        <taxon>Eupercaria</taxon>
        <taxon>Tetraodontiformes</taxon>
        <taxon>Tetradontoidea</taxon>
        <taxon>Tetraodontidae</taxon>
        <taxon>Takifugu</taxon>
    </lineage>
</organism>
<sequence>MLLQSTGEVEDEAKREEASSEEKKQYLELEYTKIRGEIDLNEWLASNSEYQRGISQLCNNILLFSRIYYWYDEKGKKTKCTAPQYVDFVMSLCQKLVTDEEIFPTKYGKEFPNSFESLVKKICRYLFHVLAHLYWAHFKETVALDLQGHLNTLYAHFIVFIREFNLVDPKETCIMDDLSEILCSPAPQPAPTPSNHVTER</sequence>
<dbReference type="SMART" id="SM01388">
    <property type="entry name" value="Mob1_phocein"/>
    <property type="match status" value="1"/>
</dbReference>
<keyword evidence="4" id="KW-1185">Reference proteome</keyword>
<name>A0A674MC57_TAKRU</name>
<feature type="binding site" evidence="1">
    <location>
        <position position="137"/>
    </location>
    <ligand>
        <name>Zn(2+)</name>
        <dbReference type="ChEBI" id="CHEBI:29105"/>
    </ligand>
</feature>
<dbReference type="Gene3D" id="1.20.140.30">
    <property type="entry name" value="MOB kinase activator"/>
    <property type="match status" value="1"/>
</dbReference>
<reference evidence="3" key="1">
    <citation type="journal article" date="2011" name="Genome Biol. Evol.">
        <title>Integration of the genetic map and genome assembly of fugu facilitates insights into distinct features of genome evolution in teleosts and mammals.</title>
        <authorList>
            <person name="Kai W."/>
            <person name="Kikuchi K."/>
            <person name="Tohari S."/>
            <person name="Chew A.K."/>
            <person name="Tay A."/>
            <person name="Fujiwara A."/>
            <person name="Hosoya S."/>
            <person name="Suetake H."/>
            <person name="Naruse K."/>
            <person name="Brenner S."/>
            <person name="Suzuki Y."/>
            <person name="Venkatesh B."/>
        </authorList>
    </citation>
    <scope>NUCLEOTIDE SEQUENCE [LARGE SCALE GENOMIC DNA]</scope>
</reference>
<dbReference type="Proteomes" id="UP000005226">
    <property type="component" value="Unplaced"/>
</dbReference>
<feature type="binding site" evidence="1">
    <location>
        <position position="132"/>
    </location>
    <ligand>
        <name>Zn(2+)</name>
        <dbReference type="ChEBI" id="CHEBI:29105"/>
    </ligand>
</feature>
<dbReference type="SUPFAM" id="SSF101152">
    <property type="entry name" value="Mob1/phocein"/>
    <property type="match status" value="1"/>
</dbReference>
<evidence type="ECO:0000313" key="3">
    <source>
        <dbReference type="Ensembl" id="ENSTRUP00000058538.1"/>
    </source>
</evidence>
<dbReference type="Pfam" id="PF03637">
    <property type="entry name" value="Mob1_phocein"/>
    <property type="match status" value="1"/>
</dbReference>
<dbReference type="InterPro" id="IPR036703">
    <property type="entry name" value="MOB_kinase_act_sf"/>
</dbReference>
<keyword evidence="1" id="KW-0862">Zinc</keyword>
<feature type="compositionally biased region" description="Basic and acidic residues" evidence="2">
    <location>
        <begin position="12"/>
        <end position="21"/>
    </location>
</feature>
<reference evidence="3" key="2">
    <citation type="submission" date="2025-08" db="UniProtKB">
        <authorList>
            <consortium name="Ensembl"/>
        </authorList>
    </citation>
    <scope>IDENTIFICATION</scope>
</reference>
<dbReference type="AlphaFoldDB" id="A0A674MC57"/>
<protein>
    <submittedName>
        <fullName evidence="3">MOB kinase activator 2a</fullName>
    </submittedName>
</protein>
<dbReference type="Ensembl" id="ENSTRUT00000059971.1">
    <property type="protein sequence ID" value="ENSTRUP00000058538.1"/>
    <property type="gene ID" value="ENSTRUG00000030607.1"/>
</dbReference>
<dbReference type="InterPro" id="IPR005301">
    <property type="entry name" value="MOB_kinase_act_fam"/>
</dbReference>
<proteinExistence type="predicted"/>